<dbReference type="Pfam" id="PF13579">
    <property type="entry name" value="Glyco_trans_4_4"/>
    <property type="match status" value="1"/>
</dbReference>
<evidence type="ECO:0000256" key="1">
    <source>
        <dbReference type="ARBA" id="ARBA00022679"/>
    </source>
</evidence>
<keyword evidence="1 3" id="KW-0808">Transferase</keyword>
<dbReference type="SUPFAM" id="SSF53756">
    <property type="entry name" value="UDP-Glycosyltransferase/glycogen phosphorylase"/>
    <property type="match status" value="1"/>
</dbReference>
<dbReference type="PANTHER" id="PTHR46401">
    <property type="entry name" value="GLYCOSYLTRANSFERASE WBBK-RELATED"/>
    <property type="match status" value="1"/>
</dbReference>
<name>A0AAE6V163_9PSED</name>
<dbReference type="RefSeq" id="WP_089230260.1">
    <property type="nucleotide sequence ID" value="NZ_CP040324.1"/>
</dbReference>
<dbReference type="Gene3D" id="3.40.50.2000">
    <property type="entry name" value="Glycogen Phosphorylase B"/>
    <property type="match status" value="2"/>
</dbReference>
<gene>
    <name evidence="3" type="ORF">TCK1_1389</name>
</gene>
<dbReference type="Proteomes" id="UP000464593">
    <property type="component" value="Chromosome"/>
</dbReference>
<protein>
    <submittedName>
        <fullName evidence="3">Glycosyl transferase WbpJ</fullName>
    </submittedName>
</protein>
<evidence type="ECO:0000313" key="4">
    <source>
        <dbReference type="Proteomes" id="UP000464593"/>
    </source>
</evidence>
<dbReference type="GO" id="GO:0009103">
    <property type="term" value="P:lipopolysaccharide biosynthetic process"/>
    <property type="evidence" value="ECO:0007669"/>
    <property type="project" value="TreeGrafter"/>
</dbReference>
<reference evidence="3 4" key="1">
    <citation type="submission" date="2019-05" db="EMBL/GenBank/DDBJ databases">
        <title>Complete genome sequence of Pseudomonas Pseudomonas resinovorans.</title>
        <authorList>
            <person name="Chen H.-P."/>
        </authorList>
    </citation>
    <scope>NUCLEOTIDE SEQUENCE [LARGE SCALE GENOMIC DNA]</scope>
    <source>
        <strain evidence="3 4">TCU-CK1</strain>
    </source>
</reference>
<evidence type="ECO:0000313" key="3">
    <source>
        <dbReference type="EMBL" id="QHB26735.1"/>
    </source>
</evidence>
<dbReference type="AlphaFoldDB" id="A0AAE6V163"/>
<dbReference type="EMBL" id="CP040324">
    <property type="protein sequence ID" value="QHB26735.1"/>
    <property type="molecule type" value="Genomic_DNA"/>
</dbReference>
<sequence length="388" mass="42734">MNILILSFYYPPDLSAGSFRTKALVNSLLKDTEKQITITVLTTQPSRYRTYSPTASSIESAGAVTVKRISVVQRGTGIIGQALLFAQYALGVNQAIKGQTYDLVFATSSRMMTATLGSWVARKLDAKLFLDLRDLLVDALPDILPMQLGRPAAWVFRYVERWTVARAQSVNLASPGFVNYFEKNYPALPFTLHTNGVDDIFIEKAFSLPEPNAAKLNILYAGNIGVGQGLHHIIPQLAAQLADRAQFIIIGCGRAANQLNAALAHYKTTNVKVIDPVKRADLINYYQKADVLFLHLNNLPSLKTVIPSKLFEYAATEKPILGGLSGFSAEFASSNIANIALFDPCDVQSAINALHKLHIGMTDRTDFIRKFSRKNIVKKMANELLQKA</sequence>
<organism evidence="3 4">
    <name type="scientific">Pseudomonas monteilii</name>
    <dbReference type="NCBI Taxonomy" id="76759"/>
    <lineage>
        <taxon>Bacteria</taxon>
        <taxon>Pseudomonadati</taxon>
        <taxon>Pseudomonadota</taxon>
        <taxon>Gammaproteobacteria</taxon>
        <taxon>Pseudomonadales</taxon>
        <taxon>Pseudomonadaceae</taxon>
        <taxon>Pseudomonas</taxon>
    </lineage>
</organism>
<proteinExistence type="predicted"/>
<dbReference type="CDD" id="cd03794">
    <property type="entry name" value="GT4_WbuB-like"/>
    <property type="match status" value="1"/>
</dbReference>
<accession>A0AAE6V163</accession>
<dbReference type="GO" id="GO:0016757">
    <property type="term" value="F:glycosyltransferase activity"/>
    <property type="evidence" value="ECO:0007669"/>
    <property type="project" value="UniProtKB-ARBA"/>
</dbReference>
<evidence type="ECO:0000259" key="2">
    <source>
        <dbReference type="Pfam" id="PF13579"/>
    </source>
</evidence>
<feature type="domain" description="Glycosyltransferase subfamily 4-like N-terminal" evidence="2">
    <location>
        <begin position="38"/>
        <end position="182"/>
    </location>
</feature>
<dbReference type="InterPro" id="IPR028098">
    <property type="entry name" value="Glyco_trans_4-like_N"/>
</dbReference>
<dbReference type="Pfam" id="PF13692">
    <property type="entry name" value="Glyco_trans_1_4"/>
    <property type="match status" value="1"/>
</dbReference>
<dbReference type="PANTHER" id="PTHR46401:SF2">
    <property type="entry name" value="GLYCOSYLTRANSFERASE WBBK-RELATED"/>
    <property type="match status" value="1"/>
</dbReference>